<reference evidence="2" key="1">
    <citation type="submission" date="2017-06" db="EMBL/GenBank/DDBJ databases">
        <authorList>
            <person name="Varghese N."/>
            <person name="Submissions S."/>
        </authorList>
    </citation>
    <scope>NUCLEOTIDE SEQUENCE [LARGE SCALE GENOMIC DNA]</scope>
    <source>
        <strain evidence="2">DSM 11116</strain>
    </source>
</reference>
<dbReference type="Proteomes" id="UP000198131">
    <property type="component" value="Unassembled WGS sequence"/>
</dbReference>
<evidence type="ECO:0000313" key="2">
    <source>
        <dbReference type="Proteomes" id="UP000198131"/>
    </source>
</evidence>
<evidence type="ECO:0000313" key="1">
    <source>
        <dbReference type="EMBL" id="SNC77697.1"/>
    </source>
</evidence>
<protein>
    <submittedName>
        <fullName evidence="1">Uncharacterized protein</fullName>
    </submittedName>
</protein>
<sequence>MLTRIGTLSQLARRQEGLPNSPSLYRTRRSIDEEADLVIWLLEQHTADALAALQAPPSSSLA</sequence>
<organism evidence="1 2">
    <name type="scientific">Hymenobacter gelipurpurascens</name>
    <dbReference type="NCBI Taxonomy" id="89968"/>
    <lineage>
        <taxon>Bacteria</taxon>
        <taxon>Pseudomonadati</taxon>
        <taxon>Bacteroidota</taxon>
        <taxon>Cytophagia</taxon>
        <taxon>Cytophagales</taxon>
        <taxon>Hymenobacteraceae</taxon>
        <taxon>Hymenobacter</taxon>
    </lineage>
</organism>
<gene>
    <name evidence="1" type="ORF">SAMN06265337_4298</name>
</gene>
<name>A0A212UHH2_9BACT</name>
<dbReference type="AlphaFoldDB" id="A0A212UHH2"/>
<proteinExistence type="predicted"/>
<dbReference type="RefSeq" id="WP_088845676.1">
    <property type="nucleotide sequence ID" value="NZ_FYEW01000004.1"/>
</dbReference>
<keyword evidence="2" id="KW-1185">Reference proteome</keyword>
<dbReference type="EMBL" id="FYEW01000004">
    <property type="protein sequence ID" value="SNC77697.1"/>
    <property type="molecule type" value="Genomic_DNA"/>
</dbReference>
<accession>A0A212UHH2</accession>